<keyword evidence="2" id="KW-1185">Reference proteome</keyword>
<dbReference type="InterPro" id="IPR026444">
    <property type="entry name" value="Secre_tail"/>
</dbReference>
<sequence>MNFPQASLSGTAAVRATTLNSAGDVLVVGTFTGQVAFGATLLTSVGGTDMFVAKYNAAAATWTWAVAGGGTGSDIGQGVAVSGTSIYVTGGITSNSANAQAVRFGNVPLAGRSSTISSDLFVASFTDAGPTATCNWAVAAGGTGADQGNAVAVSGTSVYVTGSITNNAANDQTVLVGNTSLAGASASNSADMVLASYLDQGPSASYQWAVAGGGTGADQANAVAVNGSNVYVAGAVTNNGAGASGVQFGGVTLAGASSNTSTGVAVSTDFFLARYTSTGTSVAYNWAVAGGGIGADQANGLAVSGTSVYVTGSYTNTSTNTQSVRVGGAAFNGLTTALSAELLLARYTDVTTSATFNWATRGGGRGNDAGQAVVVSGTSLYVAGSITNSDTNSSDVRFDTFAVPGASANASAEALVARYEILSNGASCSWARAGGGTGPDAANGLTVTGAGVRLGLGIGTGPALYGSLRALSPNAAGVATLSTAGAWQSAVATRTAGGTLSPSAVTTNATGEVLVTGELYGQVLLGSELYVSMGSGDAFVGKFSPATGTWVWLLSGGSEGDDSALHLAVSGANVYVAGTYAGSSLLPAQFGSYRLYGAGQSDALVVKCVDEGSSARWAWAAGGGGNSYDYGTDVAVSGTSVYLTGNFYNNNANANNVYFGSQPLPGVGGIGVNAFVAKFTDGGTGATCAWATAAGSLSGSSYACYGRGIAAVGSSVYVTGEFTNNLSDGGSMRFGGVALPGASPTSSSDAFLVKYTDAGTRATFTWGRAIGGTSTDYGTALLASGTRLYLTGSVFNSRTIGTNVQVAGIPLAGATADTGDDVLLARFTDQGSSPTLDWAQADGGSGRDRGIGLALGNGRLYVTGHVSNNASNSGRVQLGGVPLAGTQAAYSQDLFVARYTDAGSAATGDWALAGGSPGSDDSYAVAVNAQGVYVTSWVQPPATFGSILLPGSGSSYNAVLATLTEPLIPLSVRSGRGAAALSVYPNPTAGLATLTGADAGADVAVFDAQGRRVLVAVASAAGEARLHLPRGLYLVRSGSQAVRLVVE</sequence>
<dbReference type="PANTHER" id="PTHR35580:SF1">
    <property type="entry name" value="PHYTASE-LIKE DOMAIN-CONTAINING PROTEIN"/>
    <property type="match status" value="1"/>
</dbReference>
<reference evidence="1 2" key="1">
    <citation type="submission" date="2019-04" db="EMBL/GenBank/DDBJ databases">
        <authorList>
            <person name="Feng G."/>
            <person name="Zhang J."/>
            <person name="Zhu H."/>
        </authorList>
    </citation>
    <scope>NUCLEOTIDE SEQUENCE [LARGE SCALE GENOMIC DNA]</scope>
    <source>
        <strain evidence="1 2">JCM 31653</strain>
    </source>
</reference>
<gene>
    <name evidence="1" type="ORF">E5K00_10825</name>
</gene>
<dbReference type="AlphaFoldDB" id="A0A4Z0Q7K3"/>
<name>A0A4Z0Q7K3_9BACT</name>
<comment type="caution">
    <text evidence="1">The sequence shown here is derived from an EMBL/GenBank/DDBJ whole genome shotgun (WGS) entry which is preliminary data.</text>
</comment>
<dbReference type="OrthoDB" id="863625at2"/>
<evidence type="ECO:0000313" key="2">
    <source>
        <dbReference type="Proteomes" id="UP000297549"/>
    </source>
</evidence>
<dbReference type="RefSeq" id="WP_135463232.1">
    <property type="nucleotide sequence ID" value="NZ_SRLC01000001.1"/>
</dbReference>
<dbReference type="EMBL" id="SRLC01000001">
    <property type="protein sequence ID" value="TGE25654.1"/>
    <property type="molecule type" value="Genomic_DNA"/>
</dbReference>
<dbReference type="InterPro" id="IPR052918">
    <property type="entry name" value="Motility_Chemotaxis_Reg"/>
</dbReference>
<dbReference type="NCBIfam" id="TIGR04183">
    <property type="entry name" value="Por_Secre_tail"/>
    <property type="match status" value="1"/>
</dbReference>
<organism evidence="1 2">
    <name type="scientific">Hymenobacter aquaticus</name>
    <dbReference type="NCBI Taxonomy" id="1867101"/>
    <lineage>
        <taxon>Bacteria</taxon>
        <taxon>Pseudomonadati</taxon>
        <taxon>Bacteroidota</taxon>
        <taxon>Cytophagia</taxon>
        <taxon>Cytophagales</taxon>
        <taxon>Hymenobacteraceae</taxon>
        <taxon>Hymenobacter</taxon>
    </lineage>
</organism>
<dbReference type="Proteomes" id="UP000297549">
    <property type="component" value="Unassembled WGS sequence"/>
</dbReference>
<protein>
    <submittedName>
        <fullName evidence="1">T9SS type A sorting domain-containing protein</fullName>
    </submittedName>
</protein>
<proteinExistence type="predicted"/>
<accession>A0A4Z0Q7K3</accession>
<dbReference type="PANTHER" id="PTHR35580">
    <property type="entry name" value="CELL SURFACE GLYCOPROTEIN (S-LAYER PROTEIN)-LIKE PROTEIN"/>
    <property type="match status" value="1"/>
</dbReference>
<evidence type="ECO:0000313" key="1">
    <source>
        <dbReference type="EMBL" id="TGE25654.1"/>
    </source>
</evidence>